<dbReference type="SUPFAM" id="SSF51120">
    <property type="entry name" value="beta-Roll"/>
    <property type="match status" value="2"/>
</dbReference>
<dbReference type="AlphaFoldDB" id="A0A1X6YJY6"/>
<gene>
    <name evidence="5" type="primary">cya_2</name>
    <name evidence="5" type="ORF">PSM7751_00765</name>
</gene>
<keyword evidence="6" id="KW-1185">Reference proteome</keyword>
<comment type="subcellular location">
    <subcellularLocation>
        <location evidence="1">Secreted</location>
    </subcellularLocation>
</comment>
<dbReference type="SUPFAM" id="SSF51294">
    <property type="entry name" value="Hedgehog/intein (Hint) domain"/>
    <property type="match status" value="1"/>
</dbReference>
<dbReference type="PANTHER" id="PTHR38340">
    <property type="entry name" value="S-LAYER PROTEIN"/>
    <property type="match status" value="1"/>
</dbReference>
<evidence type="ECO:0000313" key="5">
    <source>
        <dbReference type="EMBL" id="SLN23638.1"/>
    </source>
</evidence>
<dbReference type="Pfam" id="PF13403">
    <property type="entry name" value="Hint_2"/>
    <property type="match status" value="1"/>
</dbReference>
<feature type="region of interest" description="Disordered" evidence="3">
    <location>
        <begin position="71"/>
        <end position="93"/>
    </location>
</feature>
<feature type="domain" description="Hedgehog/Intein (Hint)" evidence="4">
    <location>
        <begin position="356"/>
        <end position="502"/>
    </location>
</feature>
<evidence type="ECO:0000313" key="6">
    <source>
        <dbReference type="Proteomes" id="UP000193963"/>
    </source>
</evidence>
<dbReference type="RefSeq" id="WP_085886688.1">
    <property type="nucleotide sequence ID" value="NZ_FWFN01000002.1"/>
</dbReference>
<dbReference type="Pfam" id="PF00353">
    <property type="entry name" value="HemolysinCabind"/>
    <property type="match status" value="5"/>
</dbReference>
<reference evidence="5 6" key="1">
    <citation type="submission" date="2017-03" db="EMBL/GenBank/DDBJ databases">
        <authorList>
            <person name="Afonso C.L."/>
            <person name="Miller P.J."/>
            <person name="Scott M.A."/>
            <person name="Spackman E."/>
            <person name="Goraichik I."/>
            <person name="Dimitrov K.M."/>
            <person name="Suarez D.L."/>
            <person name="Swayne D.E."/>
        </authorList>
    </citation>
    <scope>NUCLEOTIDE SEQUENCE [LARGE SCALE GENOMIC DNA]</scope>
    <source>
        <strain evidence="5 6">CECT 7751</strain>
    </source>
</reference>
<dbReference type="PROSITE" id="PS00330">
    <property type="entry name" value="HEMOLYSIN_CALCIUM"/>
    <property type="match status" value="3"/>
</dbReference>
<dbReference type="InterPro" id="IPR018511">
    <property type="entry name" value="Hemolysin-typ_Ca-bd_CS"/>
</dbReference>
<dbReference type="GO" id="GO:0005576">
    <property type="term" value="C:extracellular region"/>
    <property type="evidence" value="ECO:0007669"/>
    <property type="project" value="UniProtKB-SubCell"/>
</dbReference>
<name>A0A1X6YJY6_9RHOB</name>
<sequence>MTTYGGGSGKGDSINGTYRDDNLYGGCGDDTLAGYQGDDNLFGKRGNDVLYGGDGNDDLYGDSGDDYLDGGTGHDYIDAEDGDDTLIGGDGNDKLDADSGDDLVYAGSGNDTVYGDDGHDEIYGGDGDDKLIGDSGDDTIFGGYGRDFIEGDKGDDELHGEGGEDLIVGGDGNDTIYGGESRDTIYGGDGKDFIDGGDGEDLIKAGRGDDTVYGGQGQDTIYGESGDDFLEAGDTAWNRSTDTLYGGEGNDTLRSNGNQDRLYGGSGDDLFTVIADDGNLNNLYVYGGRDHCDTDHDILDLSELKARYPGLQLIYSNVSNHGEDGTVLLKTGDGRELGRIYYKDIEEITTEPPGAICFAPGSLIATMRGEIPVEQLREGDRVITRDNGMQELRWIGRRDLSPKDLATMPHLQPVLVRAGALGQGLPHSDLVVSPQHRMLIRSDRASLLYEESEVLVAAKDLVGMPGVERLNNRKVTYLHLLFDQHEVILANGAWSESFQPGDYSMKTLDHAQRAEIHYLFPELAAPRALSGFSAARRSLKKHEAEVLRAEGGIVSRPAGGAILPMPREHRGR</sequence>
<dbReference type="EMBL" id="FWFN01000002">
    <property type="protein sequence ID" value="SLN23638.1"/>
    <property type="molecule type" value="Genomic_DNA"/>
</dbReference>
<dbReference type="GO" id="GO:0005509">
    <property type="term" value="F:calcium ion binding"/>
    <property type="evidence" value="ECO:0007669"/>
    <property type="project" value="InterPro"/>
</dbReference>
<dbReference type="PRINTS" id="PR00313">
    <property type="entry name" value="CABNDNGRPT"/>
</dbReference>
<proteinExistence type="predicted"/>
<dbReference type="InterPro" id="IPR036844">
    <property type="entry name" value="Hint_dom_sf"/>
</dbReference>
<dbReference type="InterPro" id="IPR028992">
    <property type="entry name" value="Hedgehog/Intein_dom"/>
</dbReference>
<keyword evidence="2" id="KW-0964">Secreted</keyword>
<evidence type="ECO:0000256" key="2">
    <source>
        <dbReference type="ARBA" id="ARBA00022525"/>
    </source>
</evidence>
<dbReference type="OrthoDB" id="6305173at2"/>
<protein>
    <submittedName>
        <fullName evidence="5">Bifunctional hemolysin/adenylate cyclase</fullName>
    </submittedName>
</protein>
<dbReference type="Proteomes" id="UP000193963">
    <property type="component" value="Unassembled WGS sequence"/>
</dbReference>
<accession>A0A1X6YJY6</accession>
<dbReference type="PANTHER" id="PTHR38340:SF1">
    <property type="entry name" value="S-LAYER PROTEIN"/>
    <property type="match status" value="1"/>
</dbReference>
<evidence type="ECO:0000256" key="1">
    <source>
        <dbReference type="ARBA" id="ARBA00004613"/>
    </source>
</evidence>
<organism evidence="5 6">
    <name type="scientific">Pseudooceanicola marinus</name>
    <dbReference type="NCBI Taxonomy" id="396013"/>
    <lineage>
        <taxon>Bacteria</taxon>
        <taxon>Pseudomonadati</taxon>
        <taxon>Pseudomonadota</taxon>
        <taxon>Alphaproteobacteria</taxon>
        <taxon>Rhodobacterales</taxon>
        <taxon>Paracoccaceae</taxon>
        <taxon>Pseudooceanicola</taxon>
    </lineage>
</organism>
<dbReference type="InterPro" id="IPR011049">
    <property type="entry name" value="Serralysin-like_metalloprot_C"/>
</dbReference>
<evidence type="ECO:0000256" key="3">
    <source>
        <dbReference type="SAM" id="MobiDB-lite"/>
    </source>
</evidence>
<dbReference type="InterPro" id="IPR050557">
    <property type="entry name" value="RTX_toxin/Mannuronan_C5-epim"/>
</dbReference>
<evidence type="ECO:0000259" key="4">
    <source>
        <dbReference type="Pfam" id="PF13403"/>
    </source>
</evidence>
<dbReference type="InterPro" id="IPR001343">
    <property type="entry name" value="Hemolysn_Ca-bd"/>
</dbReference>
<dbReference type="Gene3D" id="2.150.10.10">
    <property type="entry name" value="Serralysin-like metalloprotease, C-terminal"/>
    <property type="match status" value="4"/>
</dbReference>
<dbReference type="Gene3D" id="2.170.16.10">
    <property type="entry name" value="Hedgehog/Intein (Hint) domain"/>
    <property type="match status" value="1"/>
</dbReference>